<dbReference type="InterPro" id="IPR052158">
    <property type="entry name" value="INH-QAR"/>
</dbReference>
<dbReference type="RefSeq" id="WP_282589165.1">
    <property type="nucleotide sequence ID" value="NZ_JAMOIM010000065.1"/>
</dbReference>
<dbReference type="PANTHER" id="PTHR43130:SF3">
    <property type="entry name" value="HTH-TYPE TRANSCRIPTIONAL REGULATOR RV1931C"/>
    <property type="match status" value="1"/>
</dbReference>
<dbReference type="InterPro" id="IPR009057">
    <property type="entry name" value="Homeodomain-like_sf"/>
</dbReference>
<dbReference type="Gene3D" id="1.10.10.60">
    <property type="entry name" value="Homeodomain-like"/>
    <property type="match status" value="1"/>
</dbReference>
<evidence type="ECO:0000256" key="1">
    <source>
        <dbReference type="ARBA" id="ARBA00023015"/>
    </source>
</evidence>
<comment type="caution">
    <text evidence="4">The sequence shown here is derived from an EMBL/GenBank/DDBJ whole genome shotgun (WGS) entry which is preliminary data.</text>
</comment>
<dbReference type="PROSITE" id="PS01124">
    <property type="entry name" value="HTH_ARAC_FAMILY_2"/>
    <property type="match status" value="1"/>
</dbReference>
<dbReference type="GO" id="GO:0043565">
    <property type="term" value="F:sequence-specific DNA binding"/>
    <property type="evidence" value="ECO:0007669"/>
    <property type="project" value="InterPro"/>
</dbReference>
<keyword evidence="5" id="KW-1185">Reference proteome</keyword>
<dbReference type="Gene3D" id="3.40.50.880">
    <property type="match status" value="1"/>
</dbReference>
<evidence type="ECO:0000259" key="3">
    <source>
        <dbReference type="PROSITE" id="PS01124"/>
    </source>
</evidence>
<dbReference type="InterPro" id="IPR018060">
    <property type="entry name" value="HTH_AraC"/>
</dbReference>
<protein>
    <submittedName>
        <fullName evidence="4">GlxA family transcriptional regulator</fullName>
    </submittedName>
</protein>
<reference evidence="4" key="1">
    <citation type="submission" date="2022-05" db="EMBL/GenBank/DDBJ databases">
        <authorList>
            <person name="Pankratov T."/>
        </authorList>
    </citation>
    <scope>NUCLEOTIDE SEQUENCE</scope>
    <source>
        <strain evidence="4">BP6-180914</strain>
    </source>
</reference>
<evidence type="ECO:0000313" key="5">
    <source>
        <dbReference type="Proteomes" id="UP001165667"/>
    </source>
</evidence>
<keyword evidence="1" id="KW-0805">Transcription regulation</keyword>
<dbReference type="Pfam" id="PF01965">
    <property type="entry name" value="DJ-1_PfpI"/>
    <property type="match status" value="1"/>
</dbReference>
<evidence type="ECO:0000313" key="4">
    <source>
        <dbReference type="EMBL" id="MCW6512790.1"/>
    </source>
</evidence>
<proteinExistence type="predicted"/>
<dbReference type="SMART" id="SM00342">
    <property type="entry name" value="HTH_ARAC"/>
    <property type="match status" value="1"/>
</dbReference>
<name>A0AA41Z9I6_9HYPH</name>
<keyword evidence="2" id="KW-0804">Transcription</keyword>
<dbReference type="PANTHER" id="PTHR43130">
    <property type="entry name" value="ARAC-FAMILY TRANSCRIPTIONAL REGULATOR"/>
    <property type="match status" value="1"/>
</dbReference>
<dbReference type="Proteomes" id="UP001165667">
    <property type="component" value="Unassembled WGS sequence"/>
</dbReference>
<gene>
    <name evidence="4" type="ORF">M8523_33380</name>
</gene>
<dbReference type="AlphaFoldDB" id="A0AA41Z9I6"/>
<dbReference type="Pfam" id="PF12833">
    <property type="entry name" value="HTH_18"/>
    <property type="match status" value="1"/>
</dbReference>
<sequence length="316" mass="34485">MLTVGFVVTPGFPVMSLAALSVFEFANTSTEKKLYDIRLLSEDGTPVPSASDTCLETSDFGDVPFDTVIVGGNTRVVPTSPRLLAFMARAAKSSRRISSICTGVFALADAGLIGERRVTTHWLFTDELKTRFPEIKLEADRIYVVDGPIWTAAGNSAGIDLTLHMLEQDYGPDLALSVARILVVDYKRSGGQSQHSALLEMNPKSDRIQDALAYARRNLRTVTSVEDLALAAGLSPRQFSRAFRAETGMSPAKAIESLRLDAARLMIEQSRHPVDVVARETGFGDQERMRRAFIRVVGRPPQALRGSAVSKTNAKK</sequence>
<dbReference type="InterPro" id="IPR029062">
    <property type="entry name" value="Class_I_gatase-like"/>
</dbReference>
<dbReference type="InterPro" id="IPR002818">
    <property type="entry name" value="DJ-1/PfpI"/>
</dbReference>
<feature type="domain" description="HTH araC/xylS-type" evidence="3">
    <location>
        <begin position="209"/>
        <end position="307"/>
    </location>
</feature>
<organism evidence="4 5">
    <name type="scientific">Lichenifustis flavocetrariae</name>
    <dbReference type="NCBI Taxonomy" id="2949735"/>
    <lineage>
        <taxon>Bacteria</taxon>
        <taxon>Pseudomonadati</taxon>
        <taxon>Pseudomonadota</taxon>
        <taxon>Alphaproteobacteria</taxon>
        <taxon>Hyphomicrobiales</taxon>
        <taxon>Lichenihabitantaceae</taxon>
        <taxon>Lichenifustis</taxon>
    </lineage>
</organism>
<dbReference type="SUPFAM" id="SSF46689">
    <property type="entry name" value="Homeodomain-like"/>
    <property type="match status" value="2"/>
</dbReference>
<accession>A0AA41Z9I6</accession>
<dbReference type="SUPFAM" id="SSF52317">
    <property type="entry name" value="Class I glutamine amidotransferase-like"/>
    <property type="match status" value="1"/>
</dbReference>
<dbReference type="EMBL" id="JAMOIM010000065">
    <property type="protein sequence ID" value="MCW6512790.1"/>
    <property type="molecule type" value="Genomic_DNA"/>
</dbReference>
<dbReference type="GO" id="GO:0003700">
    <property type="term" value="F:DNA-binding transcription factor activity"/>
    <property type="evidence" value="ECO:0007669"/>
    <property type="project" value="InterPro"/>
</dbReference>
<evidence type="ECO:0000256" key="2">
    <source>
        <dbReference type="ARBA" id="ARBA00023163"/>
    </source>
</evidence>
<dbReference type="CDD" id="cd03137">
    <property type="entry name" value="GATase1_AraC_1"/>
    <property type="match status" value="1"/>
</dbReference>